<sequence length="439" mass="50747">MERQEAEKLNFKKAWVITVDMGYGHQRTAYPLEYLTPDQKITIANNYIGIPKNDRKIWGNSRRFYEFISRFKRIPIIGNAAFSLYDQFQQIPAFYPHRDLSKPTLSLQKIYSIIKKGWGKDLIEKLKQKPLPIVSTFFVPAFMAEVFDYPNEIFCVVCDADISRTWAPLNPQNSRIRYLAPNSWVAGRLKLYGVKKENIFLTGFPLPRENIGSEGLEILKEDIARRILNLNPNGKFRLLYEPLIEKYIGKLPQNSDHPLTIMFAIGGAGALKEIPIKFIKSLKKKIKNREVNIILGAGIRETVKDYFFQNLKKLGLENNINKNIKIIFTDRIEEYFKEFNQILRKTDILWTKPSELSFYAALGVPIIIAPSIGSQEDFNRRWLLSLGAGILSEDPKYADQWIFDYIKSGRFAEAAIRGLIEVEKLGTYKIEKIVSQFSK</sequence>
<dbReference type="EMBL" id="PFEN01000018">
    <property type="protein sequence ID" value="PJE69606.1"/>
    <property type="molecule type" value="Genomic_DNA"/>
</dbReference>
<dbReference type="AlphaFoldDB" id="A0A2H9T1I1"/>
<gene>
    <name evidence="2" type="ORF">COU98_01055</name>
</gene>
<dbReference type="Pfam" id="PF22053">
    <property type="entry name" value="DUF6938"/>
    <property type="match status" value="2"/>
</dbReference>
<proteinExistence type="predicted"/>
<dbReference type="InterPro" id="IPR054218">
    <property type="entry name" value="DUF6938"/>
</dbReference>
<evidence type="ECO:0000259" key="1">
    <source>
        <dbReference type="Pfam" id="PF22053"/>
    </source>
</evidence>
<organism evidence="2 3">
    <name type="scientific">Candidatus Staskawiczbacteria bacterium CG10_big_fil_rev_8_21_14_0_10_38_10</name>
    <dbReference type="NCBI Taxonomy" id="1974891"/>
    <lineage>
        <taxon>Bacteria</taxon>
        <taxon>Candidatus Staskawicziibacteriota</taxon>
    </lineage>
</organism>
<evidence type="ECO:0000313" key="2">
    <source>
        <dbReference type="EMBL" id="PJE69606.1"/>
    </source>
</evidence>
<dbReference type="Gene3D" id="3.40.50.2000">
    <property type="entry name" value="Glycogen Phosphorylase B"/>
    <property type="match status" value="1"/>
</dbReference>
<feature type="domain" description="DUF6938" evidence="1">
    <location>
        <begin position="255"/>
        <end position="314"/>
    </location>
</feature>
<protein>
    <recommendedName>
        <fullName evidence="1">DUF6938 domain-containing protein</fullName>
    </recommendedName>
</protein>
<reference evidence="3" key="1">
    <citation type="submission" date="2017-09" db="EMBL/GenBank/DDBJ databases">
        <title>Depth-based differentiation of microbial function through sediment-hosted aquifers and enrichment of novel symbionts in the deep terrestrial subsurface.</title>
        <authorList>
            <person name="Probst A.J."/>
            <person name="Ladd B."/>
            <person name="Jarett J.K."/>
            <person name="Geller-Mcgrath D.E."/>
            <person name="Sieber C.M.K."/>
            <person name="Emerson J.B."/>
            <person name="Anantharaman K."/>
            <person name="Thomas B.C."/>
            <person name="Malmstrom R."/>
            <person name="Stieglmeier M."/>
            <person name="Klingl A."/>
            <person name="Woyke T."/>
            <person name="Ryan C.M."/>
            <person name="Banfield J.F."/>
        </authorList>
    </citation>
    <scope>NUCLEOTIDE SEQUENCE [LARGE SCALE GENOMIC DNA]</scope>
</reference>
<comment type="caution">
    <text evidence="2">The sequence shown here is derived from an EMBL/GenBank/DDBJ whole genome shotgun (WGS) entry which is preliminary data.</text>
</comment>
<name>A0A2H9T1I1_9BACT</name>
<accession>A0A2H9T1I1</accession>
<feature type="domain" description="DUF6938" evidence="1">
    <location>
        <begin position="321"/>
        <end position="428"/>
    </location>
</feature>
<dbReference type="Proteomes" id="UP000236946">
    <property type="component" value="Unassembled WGS sequence"/>
</dbReference>
<evidence type="ECO:0000313" key="3">
    <source>
        <dbReference type="Proteomes" id="UP000236946"/>
    </source>
</evidence>